<dbReference type="PANTHER" id="PTHR43760:SF1">
    <property type="entry name" value="ENDORIBONUCLEASE L-PSP_CHORISMATE MUTASE-LIKE DOMAIN-CONTAINING PROTEIN"/>
    <property type="match status" value="1"/>
</dbReference>
<dbReference type="InterPro" id="IPR035959">
    <property type="entry name" value="RutC-like_sf"/>
</dbReference>
<dbReference type="KEGG" id="nct:NMSP_0531"/>
<dbReference type="EMBL" id="CP021324">
    <property type="protein sequence ID" value="ARS64152.1"/>
    <property type="molecule type" value="Genomic_DNA"/>
</dbReference>
<feature type="domain" description="Endoribonuclease L-PSP/chorismate mutase-like" evidence="1">
    <location>
        <begin position="10"/>
        <end position="143"/>
    </location>
</feature>
<dbReference type="AlphaFoldDB" id="A0A2Z2HJ41"/>
<reference evidence="2 3" key="1">
    <citation type="journal article" date="2017" name="Environ. Microbiol.">
        <title>Genome and epigenome of a novel marine Thaumarchaeota strain suggest viral infection, phosphorothioation DNA modification and multiple restriction systems.</title>
        <authorList>
            <person name="Ahlgren N.A."/>
            <person name="Chen Y."/>
            <person name="Needham D.M."/>
            <person name="Parada A.E."/>
            <person name="Sachdeva R."/>
            <person name="Trinh V."/>
            <person name="Chen T."/>
            <person name="Fuhrman J.A."/>
        </authorList>
    </citation>
    <scope>NUCLEOTIDE SEQUENCE [LARGE SCALE GENOMIC DNA]</scope>
    <source>
        <strain evidence="2 3">SPOT01</strain>
    </source>
</reference>
<dbReference type="SUPFAM" id="SSF55298">
    <property type="entry name" value="YjgF-like"/>
    <property type="match status" value="1"/>
</dbReference>
<dbReference type="OrthoDB" id="371655at2157"/>
<proteinExistence type="predicted"/>
<organism evidence="2 3">
    <name type="scientific">Candidatus Nitrosomarinus catalinensis</name>
    <dbReference type="NCBI Taxonomy" id="1898749"/>
    <lineage>
        <taxon>Archaea</taxon>
        <taxon>Nitrososphaerota</taxon>
        <taxon>Nitrososphaeria</taxon>
        <taxon>Nitrosopumilales</taxon>
        <taxon>Nitrosopumilaceae</taxon>
        <taxon>Candidatus Nitrosomarinus</taxon>
    </lineage>
</organism>
<sequence>MIEEKIKSLEITLPNPPTPAGSYIPAVKTGNLLFISGQIPMENGKVLFTGKVSDDNLETAQKSARMCAINLLAQMKRELGNLDRVARIVRLSGFVNSDPEFYQHPKVINAASDLFFEIFGDKGKHSRIAMGVACLPLNSMTEIDAIIEFSE</sequence>
<dbReference type="Pfam" id="PF14588">
    <property type="entry name" value="YjgF_endoribonc"/>
    <property type="match status" value="1"/>
</dbReference>
<accession>A0A2Z2HJ41</accession>
<evidence type="ECO:0000313" key="2">
    <source>
        <dbReference type="EMBL" id="ARS64152.1"/>
    </source>
</evidence>
<evidence type="ECO:0000259" key="1">
    <source>
        <dbReference type="Pfam" id="PF14588"/>
    </source>
</evidence>
<dbReference type="GeneID" id="32901022"/>
<keyword evidence="3" id="KW-1185">Reference proteome</keyword>
<dbReference type="RefSeq" id="WP_086907307.1">
    <property type="nucleotide sequence ID" value="NZ_CP021324.1"/>
</dbReference>
<gene>
    <name evidence="2" type="ORF">NMSP_0531</name>
</gene>
<protein>
    <submittedName>
        <fullName evidence="2">RutC family protein</fullName>
    </submittedName>
</protein>
<dbReference type="Proteomes" id="UP000249949">
    <property type="component" value="Chromosome"/>
</dbReference>
<evidence type="ECO:0000313" key="3">
    <source>
        <dbReference type="Proteomes" id="UP000249949"/>
    </source>
</evidence>
<name>A0A2Z2HJ41_9ARCH</name>
<dbReference type="PANTHER" id="PTHR43760">
    <property type="entry name" value="ENDORIBONUCLEASE-RELATED"/>
    <property type="match status" value="1"/>
</dbReference>
<dbReference type="Gene3D" id="3.30.1330.40">
    <property type="entry name" value="RutC-like"/>
    <property type="match status" value="1"/>
</dbReference>
<dbReference type="InterPro" id="IPR013813">
    <property type="entry name" value="Endoribo_LPSP/chorism_mut-like"/>
</dbReference>
<dbReference type="CDD" id="cd02199">
    <property type="entry name" value="YjgF_YER057c_UK114_like_1"/>
    <property type="match status" value="1"/>
</dbReference>